<feature type="transmembrane region" description="Helical" evidence="2">
    <location>
        <begin position="6"/>
        <end position="32"/>
    </location>
</feature>
<protein>
    <submittedName>
        <fullName evidence="3">Uncharacterized protein</fullName>
    </submittedName>
</protein>
<dbReference type="RefSeq" id="WP_258543108.1">
    <property type="nucleotide sequence ID" value="NZ_OU015584.1"/>
</dbReference>
<evidence type="ECO:0000313" key="3">
    <source>
        <dbReference type="EMBL" id="CAG5085855.1"/>
    </source>
</evidence>
<dbReference type="KEGG" id="ptan:CRYO30217_02910"/>
<keyword evidence="2" id="KW-1133">Transmembrane helix</keyword>
<gene>
    <name evidence="3" type="ORF">CRYO30217_02910</name>
</gene>
<feature type="transmembrane region" description="Helical" evidence="2">
    <location>
        <begin position="74"/>
        <end position="92"/>
    </location>
</feature>
<feature type="transmembrane region" description="Helical" evidence="2">
    <location>
        <begin position="169"/>
        <end position="187"/>
    </location>
</feature>
<feature type="compositionally biased region" description="Acidic residues" evidence="1">
    <location>
        <begin position="245"/>
        <end position="275"/>
    </location>
</feature>
<name>A0A916JRD1_9FLAO</name>
<proteinExistence type="predicted"/>
<keyword evidence="2" id="KW-0472">Membrane</keyword>
<evidence type="ECO:0000256" key="2">
    <source>
        <dbReference type="SAM" id="Phobius"/>
    </source>
</evidence>
<dbReference type="AlphaFoldDB" id="A0A916JRD1"/>
<dbReference type="EMBL" id="OU015584">
    <property type="protein sequence ID" value="CAG5085855.1"/>
    <property type="molecule type" value="Genomic_DNA"/>
</dbReference>
<sequence>MDYFKYVFYLGIVYVVFSLIWFFIAQGLKLILRSGREEQPWEGYVLKSIQYYFIASLTLLKAEEYVSSKVDMDINSALLFVLGGIVLYLYLYGKYERTKQFAGFKATFAMMKNGKVSTTSTADRTKYEPHIIGVTTLFYLIALQFPVLIDHKLNLWFLTNINDFYDTFLIKWILGIIGFFFMISMVIKGISATGELIQVVIGLITGKPHQKKQPKNPFENMGNFGPFGEMNKNNPFGQQQAPQQDQEEEEVDLEGEYVDFEVVDDEDEDEEDKNN</sequence>
<keyword evidence="4" id="KW-1185">Reference proteome</keyword>
<feature type="region of interest" description="Disordered" evidence="1">
    <location>
        <begin position="208"/>
        <end position="275"/>
    </location>
</feature>
<feature type="transmembrane region" description="Helical" evidence="2">
    <location>
        <begin position="131"/>
        <end position="149"/>
    </location>
</feature>
<evidence type="ECO:0000313" key="4">
    <source>
        <dbReference type="Proteomes" id="UP000683507"/>
    </source>
</evidence>
<organism evidence="3 4">
    <name type="scientific">Parvicella tangerina</name>
    <dbReference type="NCBI Taxonomy" id="2829795"/>
    <lineage>
        <taxon>Bacteria</taxon>
        <taxon>Pseudomonadati</taxon>
        <taxon>Bacteroidota</taxon>
        <taxon>Flavobacteriia</taxon>
        <taxon>Flavobacteriales</taxon>
        <taxon>Parvicellaceae</taxon>
        <taxon>Parvicella</taxon>
    </lineage>
</organism>
<reference evidence="3" key="1">
    <citation type="submission" date="2021-04" db="EMBL/GenBank/DDBJ databases">
        <authorList>
            <person name="Rodrigo-Torres L."/>
            <person name="Arahal R. D."/>
            <person name="Lucena T."/>
        </authorList>
    </citation>
    <scope>NUCLEOTIDE SEQUENCE</scope>
    <source>
        <strain evidence="3">AS29M-1</strain>
    </source>
</reference>
<keyword evidence="2" id="KW-0812">Transmembrane</keyword>
<dbReference type="Proteomes" id="UP000683507">
    <property type="component" value="Chromosome"/>
</dbReference>
<evidence type="ECO:0000256" key="1">
    <source>
        <dbReference type="SAM" id="MobiDB-lite"/>
    </source>
</evidence>
<accession>A0A916JRD1</accession>